<dbReference type="Proteomes" id="UP001165678">
    <property type="component" value="Unassembled WGS sequence"/>
</dbReference>
<proteinExistence type="predicted"/>
<dbReference type="InterPro" id="IPR037873">
    <property type="entry name" value="BamE-like"/>
</dbReference>
<dbReference type="AlphaFoldDB" id="A0AA41ZJJ8"/>
<evidence type="ECO:0000313" key="2">
    <source>
        <dbReference type="EMBL" id="MCX2525138.1"/>
    </source>
</evidence>
<reference evidence="2" key="1">
    <citation type="submission" date="2022-11" db="EMBL/GenBank/DDBJ databases">
        <title>Larsenimonas rhizosphaerae sp. nov., isolated from a tidal mudflat.</title>
        <authorList>
            <person name="Lee S.D."/>
            <person name="Kim I.S."/>
        </authorList>
    </citation>
    <scope>NUCLEOTIDE SEQUENCE</scope>
    <source>
        <strain evidence="2">GH2-1</strain>
    </source>
</reference>
<keyword evidence="3" id="KW-1185">Reference proteome</keyword>
<organism evidence="2 3">
    <name type="scientific">Larsenimonas rhizosphaerae</name>
    <dbReference type="NCBI Taxonomy" id="2944682"/>
    <lineage>
        <taxon>Bacteria</taxon>
        <taxon>Pseudomonadati</taxon>
        <taxon>Pseudomonadota</taxon>
        <taxon>Gammaproteobacteria</taxon>
        <taxon>Oceanospirillales</taxon>
        <taxon>Halomonadaceae</taxon>
        <taxon>Larsenimonas</taxon>
    </lineage>
</organism>
<keyword evidence="1" id="KW-0732">Signal</keyword>
<evidence type="ECO:0000313" key="3">
    <source>
        <dbReference type="Proteomes" id="UP001165678"/>
    </source>
</evidence>
<dbReference type="RefSeq" id="WP_265896700.1">
    <property type="nucleotide sequence ID" value="NZ_JAPIVE010000004.1"/>
</dbReference>
<dbReference type="PROSITE" id="PS51257">
    <property type="entry name" value="PROKAR_LIPOPROTEIN"/>
    <property type="match status" value="1"/>
</dbReference>
<protein>
    <recommendedName>
        <fullName evidence="4">Lipoprotein SmpA/OmlA domain-containing protein</fullName>
    </recommendedName>
</protein>
<evidence type="ECO:0000256" key="1">
    <source>
        <dbReference type="ARBA" id="ARBA00022729"/>
    </source>
</evidence>
<sequence>MMTRSRGTWWLAGVLVLLAGCANDTLTMSNYERLSPGMTRAEVEAVLGEGEKCTGAMGFSNCVWGDRKRSIQAQFVANRAITFQYQGLEQTGR</sequence>
<dbReference type="EMBL" id="JAPIVE010000004">
    <property type="protein sequence ID" value="MCX2525138.1"/>
    <property type="molecule type" value="Genomic_DNA"/>
</dbReference>
<name>A0AA41ZJJ8_9GAMM</name>
<dbReference type="Gene3D" id="3.30.1450.10">
    <property type="match status" value="1"/>
</dbReference>
<accession>A0AA41ZJJ8</accession>
<evidence type="ECO:0008006" key="4">
    <source>
        <dbReference type="Google" id="ProtNLM"/>
    </source>
</evidence>
<gene>
    <name evidence="2" type="ORF">OQ287_12880</name>
</gene>
<comment type="caution">
    <text evidence="2">The sequence shown here is derived from an EMBL/GenBank/DDBJ whole genome shotgun (WGS) entry which is preliminary data.</text>
</comment>